<comment type="similarity">
    <text evidence="1">Belongs to the leucine-binding protein family.</text>
</comment>
<reference evidence="5 6" key="1">
    <citation type="submission" date="2015-10" db="EMBL/GenBank/DDBJ databases">
        <authorList>
            <person name="Ju K.-S."/>
            <person name="Doroghazi J.R."/>
            <person name="Metcalf W.W."/>
        </authorList>
    </citation>
    <scope>NUCLEOTIDE SEQUENCE [LARGE SCALE GENOMIC DNA]</scope>
    <source>
        <strain evidence="5 6">NRRL B-24793</strain>
    </source>
</reference>
<keyword evidence="6" id="KW-1185">Reference proteome</keyword>
<dbReference type="PANTHER" id="PTHR30483">
    <property type="entry name" value="LEUCINE-SPECIFIC-BINDING PROTEIN"/>
    <property type="match status" value="1"/>
</dbReference>
<dbReference type="InterPro" id="IPR028082">
    <property type="entry name" value="Peripla_BP_I"/>
</dbReference>
<evidence type="ECO:0000313" key="5">
    <source>
        <dbReference type="EMBL" id="KUJ48038.1"/>
    </source>
</evidence>
<dbReference type="PROSITE" id="PS51257">
    <property type="entry name" value="PROKAR_LIPOPROTEIN"/>
    <property type="match status" value="1"/>
</dbReference>
<gene>
    <name evidence="5" type="ORF">ADL17_02835</name>
</gene>
<evidence type="ECO:0000259" key="4">
    <source>
        <dbReference type="Pfam" id="PF13458"/>
    </source>
</evidence>
<comment type="caution">
    <text evidence="5">The sequence shown here is derived from an EMBL/GenBank/DDBJ whole genome shotgun (WGS) entry which is preliminary data.</text>
</comment>
<protein>
    <submittedName>
        <fullName evidence="5">Amino acid ABC transporter substrate-binding protein</fullName>
    </submittedName>
</protein>
<feature type="signal peptide" evidence="3">
    <location>
        <begin position="1"/>
        <end position="22"/>
    </location>
</feature>
<dbReference type="Proteomes" id="UP000053246">
    <property type="component" value="Unassembled WGS sequence"/>
</dbReference>
<evidence type="ECO:0000256" key="1">
    <source>
        <dbReference type="ARBA" id="ARBA00010062"/>
    </source>
</evidence>
<dbReference type="RefSeq" id="WP_013731267.1">
    <property type="nucleotide sequence ID" value="NZ_LMWI01000001.1"/>
</dbReference>
<evidence type="ECO:0000256" key="2">
    <source>
        <dbReference type="ARBA" id="ARBA00022729"/>
    </source>
</evidence>
<dbReference type="InterPro" id="IPR051010">
    <property type="entry name" value="BCAA_transport"/>
</dbReference>
<sequence>MQRARAQLRHALAAVTATSLLAAGVACGSGAGDPDRVRIGLLVSLSGIYTSVGEDMRRGFQLYLDTHDGRLGGRDIDLVVADEGDGPATAVPAAQKLLERDRVVALTGLVGGATVDKVQTLTHERRIPLLGANARPEFAPVAGKPRDLSYTWHTSYNSDEPGIAIAAHIKTEVGDGTVYAIGPDYQGGWDELRGFTDTFTTLGGKLANPDGKTVFTPFPATENFLPYLNKAAETRPAAVYTFYAGGPAVAFVKQYRQSALKDVPLYAAGFLTEGSVLDAQGTAATGIRNVLNYSPTLPHAANQQFVAAWSAAGYPGQPTTFAMASYDAAAVLDRALAAVDGPVTGETLNTAIGQVGRIDSPRGDWQFHPTEHRPVQRWYLREVRPDGPVLSNVLLQDLTTLPTT</sequence>
<accession>A0A9X0I764</accession>
<dbReference type="Gene3D" id="3.40.50.2300">
    <property type="match status" value="2"/>
</dbReference>
<dbReference type="SUPFAM" id="SSF53822">
    <property type="entry name" value="Periplasmic binding protein-like I"/>
    <property type="match status" value="1"/>
</dbReference>
<dbReference type="OMA" id="QTTFHYA"/>
<dbReference type="InterPro" id="IPR028081">
    <property type="entry name" value="Leu-bd"/>
</dbReference>
<feature type="domain" description="Leucine-binding protein" evidence="4">
    <location>
        <begin position="37"/>
        <end position="387"/>
    </location>
</feature>
<feature type="chain" id="PRO_5040967641" evidence="3">
    <location>
        <begin position="23"/>
        <end position="404"/>
    </location>
</feature>
<evidence type="ECO:0000256" key="3">
    <source>
        <dbReference type="SAM" id="SignalP"/>
    </source>
</evidence>
<keyword evidence="2 3" id="KW-0732">Signal</keyword>
<dbReference type="CDD" id="cd20014">
    <property type="entry name" value="PBP1_RPA0668_benzoate-like"/>
    <property type="match status" value="1"/>
</dbReference>
<dbReference type="EMBL" id="LMWI01000001">
    <property type="protein sequence ID" value="KUJ48038.1"/>
    <property type="molecule type" value="Genomic_DNA"/>
</dbReference>
<evidence type="ECO:0000313" key="6">
    <source>
        <dbReference type="Proteomes" id="UP000053246"/>
    </source>
</evidence>
<dbReference type="PANTHER" id="PTHR30483:SF6">
    <property type="entry name" value="PERIPLASMIC BINDING PROTEIN OF ABC TRANSPORTER FOR NATURAL AMINO ACIDS"/>
    <property type="match status" value="1"/>
</dbReference>
<organism evidence="5 6">
    <name type="scientific">Micromonospora maris</name>
    <dbReference type="NCBI Taxonomy" id="1003110"/>
    <lineage>
        <taxon>Bacteria</taxon>
        <taxon>Bacillati</taxon>
        <taxon>Actinomycetota</taxon>
        <taxon>Actinomycetes</taxon>
        <taxon>Micromonosporales</taxon>
        <taxon>Micromonosporaceae</taxon>
        <taxon>Micromonospora</taxon>
    </lineage>
</organism>
<name>A0A9X0I764_9ACTN</name>
<dbReference type="AlphaFoldDB" id="A0A9X0I764"/>
<dbReference type="Pfam" id="PF13458">
    <property type="entry name" value="Peripla_BP_6"/>
    <property type="match status" value="1"/>
</dbReference>
<proteinExistence type="inferred from homology"/>